<dbReference type="InterPro" id="IPR000524">
    <property type="entry name" value="Tscrpt_reg_HTH_GntR"/>
</dbReference>
<evidence type="ECO:0000256" key="2">
    <source>
        <dbReference type="ARBA" id="ARBA00023125"/>
    </source>
</evidence>
<feature type="domain" description="HTH gntR-type" evidence="4">
    <location>
        <begin position="19"/>
        <end position="89"/>
    </location>
</feature>
<dbReference type="SUPFAM" id="SSF46785">
    <property type="entry name" value="Winged helix' DNA-binding domain"/>
    <property type="match status" value="1"/>
</dbReference>
<dbReference type="InterPro" id="IPR036388">
    <property type="entry name" value="WH-like_DNA-bd_sf"/>
</dbReference>
<dbReference type="Gene3D" id="1.10.10.10">
    <property type="entry name" value="Winged helix-like DNA-binding domain superfamily/Winged helix DNA-binding domain"/>
    <property type="match status" value="1"/>
</dbReference>
<dbReference type="EMBL" id="QWEI01000003">
    <property type="protein sequence ID" value="RHW37458.1"/>
    <property type="molecule type" value="Genomic_DNA"/>
</dbReference>
<name>A0A396SF26_9BACL</name>
<dbReference type="PRINTS" id="PR00035">
    <property type="entry name" value="HTHGNTR"/>
</dbReference>
<dbReference type="Proteomes" id="UP000265692">
    <property type="component" value="Unassembled WGS sequence"/>
</dbReference>
<dbReference type="RefSeq" id="WP_118875847.1">
    <property type="nucleotide sequence ID" value="NZ_QWEI01000003.1"/>
</dbReference>
<dbReference type="OrthoDB" id="9782299at2"/>
<dbReference type="AlphaFoldDB" id="A0A396SF26"/>
<organism evidence="5 6">
    <name type="scientific">Ureibacillus yapensis</name>
    <dbReference type="NCBI Taxonomy" id="2304605"/>
    <lineage>
        <taxon>Bacteria</taxon>
        <taxon>Bacillati</taxon>
        <taxon>Bacillota</taxon>
        <taxon>Bacilli</taxon>
        <taxon>Bacillales</taxon>
        <taxon>Caryophanaceae</taxon>
        <taxon>Ureibacillus</taxon>
    </lineage>
</organism>
<dbReference type="GO" id="GO:0003677">
    <property type="term" value="F:DNA binding"/>
    <property type="evidence" value="ECO:0007669"/>
    <property type="project" value="UniProtKB-KW"/>
</dbReference>
<gene>
    <name evidence="5" type="ORF">D1B33_07905</name>
</gene>
<protein>
    <submittedName>
        <fullName evidence="5">FadR family transcriptional regulator</fullName>
    </submittedName>
</protein>
<dbReference type="InterPro" id="IPR008920">
    <property type="entry name" value="TF_FadR/GntR_C"/>
</dbReference>
<comment type="caution">
    <text evidence="5">The sequence shown here is derived from an EMBL/GenBank/DDBJ whole genome shotgun (WGS) entry which is preliminary data.</text>
</comment>
<evidence type="ECO:0000313" key="5">
    <source>
        <dbReference type="EMBL" id="RHW37458.1"/>
    </source>
</evidence>
<dbReference type="GO" id="GO:0003700">
    <property type="term" value="F:DNA-binding transcription factor activity"/>
    <property type="evidence" value="ECO:0007669"/>
    <property type="project" value="InterPro"/>
</dbReference>
<evidence type="ECO:0000256" key="3">
    <source>
        <dbReference type="ARBA" id="ARBA00023163"/>
    </source>
</evidence>
<dbReference type="SUPFAM" id="SSF48008">
    <property type="entry name" value="GntR ligand-binding domain-like"/>
    <property type="match status" value="1"/>
</dbReference>
<accession>A0A396SF26</accession>
<reference evidence="5 6" key="1">
    <citation type="submission" date="2018-08" db="EMBL/GenBank/DDBJ databases">
        <title>Lysinibacillus sp. YLB-03 draft genome sequence.</title>
        <authorList>
            <person name="Yu L."/>
        </authorList>
    </citation>
    <scope>NUCLEOTIDE SEQUENCE [LARGE SCALE GENOMIC DNA]</scope>
    <source>
        <strain evidence="5 6">YLB-03</strain>
    </source>
</reference>
<dbReference type="CDD" id="cd07377">
    <property type="entry name" value="WHTH_GntR"/>
    <property type="match status" value="1"/>
</dbReference>
<evidence type="ECO:0000259" key="4">
    <source>
        <dbReference type="PROSITE" id="PS50949"/>
    </source>
</evidence>
<dbReference type="Gene3D" id="1.20.120.530">
    <property type="entry name" value="GntR ligand-binding domain-like"/>
    <property type="match status" value="1"/>
</dbReference>
<dbReference type="Pfam" id="PF07729">
    <property type="entry name" value="FCD"/>
    <property type="match status" value="1"/>
</dbReference>
<keyword evidence="6" id="KW-1185">Reference proteome</keyword>
<keyword evidence="3" id="KW-0804">Transcription</keyword>
<dbReference type="SMART" id="SM00895">
    <property type="entry name" value="FCD"/>
    <property type="match status" value="1"/>
</dbReference>
<proteinExistence type="predicted"/>
<keyword evidence="2" id="KW-0238">DNA-binding</keyword>
<dbReference type="PANTHER" id="PTHR43537:SF5">
    <property type="entry name" value="UXU OPERON TRANSCRIPTIONAL REGULATOR"/>
    <property type="match status" value="1"/>
</dbReference>
<sequence length="245" mass="28563">MYLYEKIEVRYMFSERTNIKLSSVIADELKNIIFENKYNRGDSFYSEREIVDKWSCSRATAREALLLLEFEGLITTKPGSRGGVFVREPNSKSLVRSFQTSISFNHVSHEDITEIRIEIESLCAKWASLRATEEDLNYISKVMGKLEKELTIKGSAVEENIEFHMAIANATHNQVVIMLMKTIESLVYEDSLRFEYTAKQKEEIINAHRKIFDAIANKNPEAAERRMRQHLEAYRRETSDKNRTF</sequence>
<dbReference type="InterPro" id="IPR011711">
    <property type="entry name" value="GntR_C"/>
</dbReference>
<dbReference type="PANTHER" id="PTHR43537">
    <property type="entry name" value="TRANSCRIPTIONAL REGULATOR, GNTR FAMILY"/>
    <property type="match status" value="1"/>
</dbReference>
<keyword evidence="1" id="KW-0805">Transcription regulation</keyword>
<evidence type="ECO:0000313" key="6">
    <source>
        <dbReference type="Proteomes" id="UP000265692"/>
    </source>
</evidence>
<dbReference type="SMART" id="SM00345">
    <property type="entry name" value="HTH_GNTR"/>
    <property type="match status" value="1"/>
</dbReference>
<dbReference type="PROSITE" id="PS50949">
    <property type="entry name" value="HTH_GNTR"/>
    <property type="match status" value="1"/>
</dbReference>
<dbReference type="InterPro" id="IPR036390">
    <property type="entry name" value="WH_DNA-bd_sf"/>
</dbReference>
<dbReference type="Pfam" id="PF00392">
    <property type="entry name" value="GntR"/>
    <property type="match status" value="1"/>
</dbReference>
<evidence type="ECO:0000256" key="1">
    <source>
        <dbReference type="ARBA" id="ARBA00023015"/>
    </source>
</evidence>